<evidence type="ECO:0000313" key="1">
    <source>
        <dbReference type="EMBL" id="KAJ4709566.1"/>
    </source>
</evidence>
<gene>
    <name evidence="1" type="ORF">OWV82_019338</name>
</gene>
<sequence length="446" mass="50246">MEIHIKNSTIIRPSRETPKRGLRCSDLDLIIPECHSPFVFFYRRPNDSSNFFQAGILKESLSNVLVPFYPLAGRFGKDENGRLEVKCNEEGVLFSEAETNCVIDDFGDFELDRKLLQLCPTIDYTKDISSHPFLLIQVTHFKCGGASLGIMLHHMLADAASCFHFINAWAEMSRGLPISIAPIFDRTLLDVHVDVPTSPTVHHLDFSPNTVAQNIPFQSNAESVSTAILKLSVERINILKQKSKENHGPHIKYSRLEILASHLWRCACKARGLSDDQVSKLYIAINGRSRLKPTIPSGYFGNVIVSAESICLSKNIQSEPLNSTVDRIHQTIKQIDDKYLKSFLVHLKQQSDLVVPKLGFDSYKSPNFCVSQASNMAVYEANFGWGKPMYARPAIFNAEGTAFIFPSPINDGSLSVVITLKTEHTQLFKKFFYEIFPQPQNARSRY</sequence>
<organism evidence="1 2">
    <name type="scientific">Melia azedarach</name>
    <name type="common">Chinaberry tree</name>
    <dbReference type="NCBI Taxonomy" id="155640"/>
    <lineage>
        <taxon>Eukaryota</taxon>
        <taxon>Viridiplantae</taxon>
        <taxon>Streptophyta</taxon>
        <taxon>Embryophyta</taxon>
        <taxon>Tracheophyta</taxon>
        <taxon>Spermatophyta</taxon>
        <taxon>Magnoliopsida</taxon>
        <taxon>eudicotyledons</taxon>
        <taxon>Gunneridae</taxon>
        <taxon>Pentapetalae</taxon>
        <taxon>rosids</taxon>
        <taxon>malvids</taxon>
        <taxon>Sapindales</taxon>
        <taxon>Meliaceae</taxon>
        <taxon>Melia</taxon>
    </lineage>
</organism>
<dbReference type="EMBL" id="CM051403">
    <property type="protein sequence ID" value="KAJ4709566.1"/>
    <property type="molecule type" value="Genomic_DNA"/>
</dbReference>
<keyword evidence="2" id="KW-1185">Reference proteome</keyword>
<reference evidence="1 2" key="1">
    <citation type="journal article" date="2023" name="Science">
        <title>Complex scaffold remodeling in plant triterpene biosynthesis.</title>
        <authorList>
            <person name="De La Pena R."/>
            <person name="Hodgson H."/>
            <person name="Liu J.C."/>
            <person name="Stephenson M.J."/>
            <person name="Martin A.C."/>
            <person name="Owen C."/>
            <person name="Harkess A."/>
            <person name="Leebens-Mack J."/>
            <person name="Jimenez L.E."/>
            <person name="Osbourn A."/>
            <person name="Sattely E.S."/>
        </authorList>
    </citation>
    <scope>NUCLEOTIDE SEQUENCE [LARGE SCALE GENOMIC DNA]</scope>
    <source>
        <strain evidence="2">cv. JPN11</strain>
        <tissue evidence="1">Leaf</tissue>
    </source>
</reference>
<evidence type="ECO:0000313" key="2">
    <source>
        <dbReference type="Proteomes" id="UP001164539"/>
    </source>
</evidence>
<keyword evidence="1" id="KW-0808">Transferase</keyword>
<proteinExistence type="predicted"/>
<name>A0ACC1XDK0_MELAZ</name>
<accession>A0ACC1XDK0</accession>
<protein>
    <submittedName>
        <fullName evidence="1">Hydroxycinnamoyl-CoA shikimate/quinate hydroxycinnamoyl transferase</fullName>
    </submittedName>
</protein>
<dbReference type="Proteomes" id="UP001164539">
    <property type="component" value="Chromosome 10"/>
</dbReference>
<comment type="caution">
    <text evidence="1">The sequence shown here is derived from an EMBL/GenBank/DDBJ whole genome shotgun (WGS) entry which is preliminary data.</text>
</comment>